<accession>A0A9Q3DMB6</accession>
<keyword evidence="2" id="KW-1185">Reference proteome</keyword>
<dbReference type="AlphaFoldDB" id="A0A9Q3DMB6"/>
<reference evidence="1" key="1">
    <citation type="submission" date="2021-03" db="EMBL/GenBank/DDBJ databases">
        <title>Draft genome sequence of rust myrtle Austropuccinia psidii MF-1, a brazilian biotype.</title>
        <authorList>
            <person name="Quecine M.C."/>
            <person name="Pachon D.M.R."/>
            <person name="Bonatelli M.L."/>
            <person name="Correr F.H."/>
            <person name="Franceschini L.M."/>
            <person name="Leite T.F."/>
            <person name="Margarido G.R.A."/>
            <person name="Almeida C.A."/>
            <person name="Ferrarezi J.A."/>
            <person name="Labate C.A."/>
        </authorList>
    </citation>
    <scope>NUCLEOTIDE SEQUENCE</scope>
    <source>
        <strain evidence="1">MF-1</strain>
    </source>
</reference>
<dbReference type="EMBL" id="AVOT02017316">
    <property type="protein sequence ID" value="MBW0503338.1"/>
    <property type="molecule type" value="Genomic_DNA"/>
</dbReference>
<sequence length="234" mass="26735">MARGVPAQDALARTPLWSRMMKVFPSGKGHQDPKACQQEQFRMINPVPCSIDLSTIRWSLHSLTGKFSFTCLIHFRSHKHTDFFPLHIEPNPPNSPRQDSPIPCIPPRKHPGNPLWVQVALNGWRTYPVNPPSMMSHLFLARVHPLNHLRMFRLMRQNLRWLQHNRQKNLLVINRPTTSRSVIIINNTPIVSPSTPTLLPSPVSPRAPPPPPRCQAPLIPTMTLARNLLTYDQL</sequence>
<proteinExistence type="predicted"/>
<organism evidence="1 2">
    <name type="scientific">Austropuccinia psidii MF-1</name>
    <dbReference type="NCBI Taxonomy" id="1389203"/>
    <lineage>
        <taxon>Eukaryota</taxon>
        <taxon>Fungi</taxon>
        <taxon>Dikarya</taxon>
        <taxon>Basidiomycota</taxon>
        <taxon>Pucciniomycotina</taxon>
        <taxon>Pucciniomycetes</taxon>
        <taxon>Pucciniales</taxon>
        <taxon>Sphaerophragmiaceae</taxon>
        <taxon>Austropuccinia</taxon>
    </lineage>
</organism>
<evidence type="ECO:0000313" key="2">
    <source>
        <dbReference type="Proteomes" id="UP000765509"/>
    </source>
</evidence>
<protein>
    <submittedName>
        <fullName evidence="1">Uncharacterized protein</fullName>
    </submittedName>
</protein>
<comment type="caution">
    <text evidence="1">The sequence shown here is derived from an EMBL/GenBank/DDBJ whole genome shotgun (WGS) entry which is preliminary data.</text>
</comment>
<dbReference type="Proteomes" id="UP000765509">
    <property type="component" value="Unassembled WGS sequence"/>
</dbReference>
<gene>
    <name evidence="1" type="ORF">O181_043053</name>
</gene>
<evidence type="ECO:0000313" key="1">
    <source>
        <dbReference type="EMBL" id="MBW0503338.1"/>
    </source>
</evidence>
<name>A0A9Q3DMB6_9BASI</name>